<dbReference type="Gene3D" id="3.30.40.10">
    <property type="entry name" value="Zinc/RING finger domain, C3HC4 (zinc finger)"/>
    <property type="match status" value="1"/>
</dbReference>
<dbReference type="SMART" id="SM00184">
    <property type="entry name" value="RING"/>
    <property type="match status" value="1"/>
</dbReference>
<dbReference type="SUPFAM" id="SSF57850">
    <property type="entry name" value="RING/U-box"/>
    <property type="match status" value="1"/>
</dbReference>
<sequence length="135" mass="14168">MATAATESGKRTSAACRNTQRDAQPQSTMWVLPIVPFQAGGAAPFDLDEALSLPYCGAPETESGLSPPQPSPEKSVSLMHTVCSTGVCAVCMEEFAVGSCGKMMPCSHVYHEECIAAWLAGGGSCPLCRCRVKPE</sequence>
<evidence type="ECO:0000313" key="7">
    <source>
        <dbReference type="EMBL" id="VVV44504.1"/>
    </source>
</evidence>
<proteinExistence type="predicted"/>
<dbReference type="Pfam" id="PF13639">
    <property type="entry name" value="zf-RING_2"/>
    <property type="match status" value="1"/>
</dbReference>
<protein>
    <recommendedName>
        <fullName evidence="6">RING-type domain-containing protein</fullName>
    </recommendedName>
</protein>
<dbReference type="PROSITE" id="PS50089">
    <property type="entry name" value="ZF_RING_2"/>
    <property type="match status" value="1"/>
</dbReference>
<feature type="compositionally biased region" description="Polar residues" evidence="5">
    <location>
        <begin position="15"/>
        <end position="25"/>
    </location>
</feature>
<evidence type="ECO:0000256" key="4">
    <source>
        <dbReference type="PROSITE-ProRule" id="PRU00175"/>
    </source>
</evidence>
<keyword evidence="2 4" id="KW-0863">Zinc-finger</keyword>
<gene>
    <name evidence="7" type="ORF">NYM_LOCUS1929</name>
</gene>
<organism evidence="7">
    <name type="scientific">Nymphaea colorata</name>
    <name type="common">pocket water lily</name>
    <dbReference type="NCBI Taxonomy" id="210225"/>
    <lineage>
        <taxon>Eukaryota</taxon>
        <taxon>Viridiplantae</taxon>
        <taxon>Streptophyta</taxon>
        <taxon>Embryophyta</taxon>
        <taxon>Tracheophyta</taxon>
        <taxon>Spermatophyta</taxon>
        <taxon>Magnoliopsida</taxon>
        <taxon>Nymphaeales</taxon>
        <taxon>Nymphaeaceae</taxon>
        <taxon>Nymphaea</taxon>
    </lineage>
</organism>
<dbReference type="PANTHER" id="PTHR15710:SF74">
    <property type="entry name" value="RING-TYPE E3 UBIQUITIN TRANSFERASE-RELATED"/>
    <property type="match status" value="1"/>
</dbReference>
<feature type="domain" description="RING-type" evidence="6">
    <location>
        <begin position="88"/>
        <end position="129"/>
    </location>
</feature>
<name>A0A5K0VWQ7_9MAGN</name>
<dbReference type="EMBL" id="LR721774">
    <property type="protein sequence ID" value="VVV44504.1"/>
    <property type="molecule type" value="Genomic_DNA"/>
</dbReference>
<dbReference type="OMA" id="YHETCIA"/>
<dbReference type="PANTHER" id="PTHR15710">
    <property type="entry name" value="E3 UBIQUITIN-PROTEIN LIGASE PRAJA"/>
    <property type="match status" value="1"/>
</dbReference>
<dbReference type="AlphaFoldDB" id="A0A5K0VWQ7"/>
<feature type="region of interest" description="Disordered" evidence="5">
    <location>
        <begin position="1"/>
        <end position="25"/>
    </location>
</feature>
<evidence type="ECO:0000259" key="6">
    <source>
        <dbReference type="PROSITE" id="PS50089"/>
    </source>
</evidence>
<keyword evidence="3" id="KW-0862">Zinc</keyword>
<evidence type="ECO:0000256" key="3">
    <source>
        <dbReference type="ARBA" id="ARBA00022833"/>
    </source>
</evidence>
<dbReference type="InterPro" id="IPR013083">
    <property type="entry name" value="Znf_RING/FYVE/PHD"/>
</dbReference>
<dbReference type="Gramene" id="NC1G0131120.1">
    <property type="protein sequence ID" value="NC1G0131120.1:cds"/>
    <property type="gene ID" value="NC1G0131120"/>
</dbReference>
<dbReference type="OrthoDB" id="4348522at2759"/>
<evidence type="ECO:0000256" key="1">
    <source>
        <dbReference type="ARBA" id="ARBA00022723"/>
    </source>
</evidence>
<dbReference type="InterPro" id="IPR001841">
    <property type="entry name" value="Znf_RING"/>
</dbReference>
<keyword evidence="1" id="KW-0479">Metal-binding</keyword>
<dbReference type="GO" id="GO:0008270">
    <property type="term" value="F:zinc ion binding"/>
    <property type="evidence" value="ECO:0007669"/>
    <property type="project" value="UniProtKB-KW"/>
</dbReference>
<reference evidence="7" key="1">
    <citation type="submission" date="2019-09" db="EMBL/GenBank/DDBJ databases">
        <authorList>
            <person name="Zhang L."/>
        </authorList>
    </citation>
    <scope>NUCLEOTIDE SEQUENCE</scope>
</reference>
<accession>A0A5K0VWQ7</accession>
<evidence type="ECO:0000256" key="5">
    <source>
        <dbReference type="SAM" id="MobiDB-lite"/>
    </source>
</evidence>
<evidence type="ECO:0000256" key="2">
    <source>
        <dbReference type="ARBA" id="ARBA00022771"/>
    </source>
</evidence>